<name>A0A853FPZ9_9BURK</name>
<dbReference type="PANTHER" id="PTHR42928">
    <property type="entry name" value="TRICARBOXYLATE-BINDING PROTEIN"/>
    <property type="match status" value="1"/>
</dbReference>
<feature type="chain" id="PRO_5032397380" evidence="2">
    <location>
        <begin position="25"/>
        <end position="324"/>
    </location>
</feature>
<dbReference type="EMBL" id="JACCEM010000001">
    <property type="protein sequence ID" value="NYT47825.1"/>
    <property type="molecule type" value="Genomic_DNA"/>
</dbReference>
<proteinExistence type="inferred from homology"/>
<dbReference type="InterPro" id="IPR042100">
    <property type="entry name" value="Bug_dom1"/>
</dbReference>
<dbReference type="PIRSF" id="PIRSF017082">
    <property type="entry name" value="YflP"/>
    <property type="match status" value="1"/>
</dbReference>
<dbReference type="Proteomes" id="UP000559809">
    <property type="component" value="Unassembled WGS sequence"/>
</dbReference>
<accession>A0A853FPZ9</accession>
<dbReference type="CDD" id="cd13578">
    <property type="entry name" value="PBP2_Bug27"/>
    <property type="match status" value="1"/>
</dbReference>
<sequence length="324" mass="34108">MKLRSTAGLIFTSLMLSVCGPSYAAWPADKPINYIVPFSPGGGTDIIARVVADKLGAMLGTPVVVTNKPGAGGNIGTEHVARSAPDGYTIGGASIATHAINTSLYKQIGFDPKKDFTPISLVGTTPNVLIVNPKTPYHSVKDLIGAIRKSAEPMPFASAGAGTSQHLSAELFAQTEGVKLLHVPYKGAGPALSAVMAGEVPFSFENLIVASPQIKSGAVRALAVTSSKRESSFPDLPTMQESGVPGYQVVSWQAIFAPAGLDGAIRDRLSASIREIFKRPDVIDRMKALGVDIVASTPEELARFQEEEIRKWAAVIKNGNISID</sequence>
<gene>
    <name evidence="3" type="ORF">H0A72_00725</name>
</gene>
<dbReference type="SUPFAM" id="SSF53850">
    <property type="entry name" value="Periplasmic binding protein-like II"/>
    <property type="match status" value="1"/>
</dbReference>
<evidence type="ECO:0000313" key="3">
    <source>
        <dbReference type="EMBL" id="NYT47825.1"/>
    </source>
</evidence>
<comment type="similarity">
    <text evidence="1">Belongs to the UPF0065 (bug) family.</text>
</comment>
<feature type="signal peptide" evidence="2">
    <location>
        <begin position="1"/>
        <end position="24"/>
    </location>
</feature>
<comment type="caution">
    <text evidence="3">The sequence shown here is derived from an EMBL/GenBank/DDBJ whole genome shotgun (WGS) entry which is preliminary data.</text>
</comment>
<dbReference type="PANTHER" id="PTHR42928:SF5">
    <property type="entry name" value="BLR1237 PROTEIN"/>
    <property type="match status" value="1"/>
</dbReference>
<dbReference type="InterPro" id="IPR005064">
    <property type="entry name" value="BUG"/>
</dbReference>
<protein>
    <submittedName>
        <fullName evidence="3">Tripartite tricarboxylate transporter substrate binding protein</fullName>
    </submittedName>
</protein>
<dbReference type="Gene3D" id="3.40.190.150">
    <property type="entry name" value="Bordetella uptake gene, domain 1"/>
    <property type="match status" value="1"/>
</dbReference>
<dbReference type="Gene3D" id="3.40.190.10">
    <property type="entry name" value="Periplasmic binding protein-like II"/>
    <property type="match status" value="1"/>
</dbReference>
<reference evidence="3 4" key="1">
    <citation type="submission" date="2020-07" db="EMBL/GenBank/DDBJ databases">
        <title>Taxonomic revisions and descriptions of new bacterial species based on genomic comparisons in the high-G+C-content subgroup of the family Alcaligenaceae.</title>
        <authorList>
            <person name="Szabo A."/>
            <person name="Felfoldi T."/>
        </authorList>
    </citation>
    <scope>NUCLEOTIDE SEQUENCE [LARGE SCALE GENOMIC DNA]</scope>
    <source>
        <strain evidence="3 4">LMG 24012</strain>
    </source>
</reference>
<dbReference type="AlphaFoldDB" id="A0A853FPZ9"/>
<evidence type="ECO:0000313" key="4">
    <source>
        <dbReference type="Proteomes" id="UP000559809"/>
    </source>
</evidence>
<dbReference type="RefSeq" id="WP_180152898.1">
    <property type="nucleotide sequence ID" value="NZ_JACCEM010000001.1"/>
</dbReference>
<keyword evidence="2" id="KW-0732">Signal</keyword>
<evidence type="ECO:0000256" key="2">
    <source>
        <dbReference type="SAM" id="SignalP"/>
    </source>
</evidence>
<keyword evidence="4" id="KW-1185">Reference proteome</keyword>
<organism evidence="3 4">
    <name type="scientific">Parapusillimonas granuli</name>
    <dbReference type="NCBI Taxonomy" id="380911"/>
    <lineage>
        <taxon>Bacteria</taxon>
        <taxon>Pseudomonadati</taxon>
        <taxon>Pseudomonadota</taxon>
        <taxon>Betaproteobacteria</taxon>
        <taxon>Burkholderiales</taxon>
        <taxon>Alcaligenaceae</taxon>
        <taxon>Parapusillimonas</taxon>
    </lineage>
</organism>
<evidence type="ECO:0000256" key="1">
    <source>
        <dbReference type="ARBA" id="ARBA00006987"/>
    </source>
</evidence>
<dbReference type="Pfam" id="PF03401">
    <property type="entry name" value="TctC"/>
    <property type="match status" value="1"/>
</dbReference>